<reference evidence="2 3" key="1">
    <citation type="journal article" date="2019" name="PLoS Negl. Trop. Dis.">
        <title>Revisiting the worldwide diversity of Leptospira species in the environment.</title>
        <authorList>
            <person name="Vincent A.T."/>
            <person name="Schiettekatte O."/>
            <person name="Bourhy P."/>
            <person name="Veyrier F.J."/>
            <person name="Picardeau M."/>
        </authorList>
    </citation>
    <scope>NUCLEOTIDE SEQUENCE [LARGE SCALE GENOMIC DNA]</scope>
    <source>
        <strain evidence="2 3">201800273</strain>
    </source>
</reference>
<dbReference type="InterPro" id="IPR051344">
    <property type="entry name" value="Vgb"/>
</dbReference>
<evidence type="ECO:0000313" key="3">
    <source>
        <dbReference type="Proteomes" id="UP000297641"/>
    </source>
</evidence>
<gene>
    <name evidence="2" type="ORF">EHQ43_18155</name>
</gene>
<sequence>MLRYLVLFFFLIFCSHCSSAKISNNCDVNSDSFLNQLLFRIVVKDKSYHCGYKVAPAACTLSYEETHLPENWRQVKQEVEAQFALGSSEGETLTQYNPATVLSVTGTAGTDFQGALAAPNGKVYLLPYNSPKILAINPKTNNYEEATSVPGAIDFIGGTLGPSGIIYLSPHTNNTFYKFDTSNHTLTNITNITMSGAAYNGGVYAPNGKIYYVPSGESIIRYYDTNKGTIGSVATPVSGGIFANGVLTPEGKIYFIPHTATNIYILDTNTETVTQHPFSFGGAGNYISGIYTPNGRIYIIPHNVATLYYVDTHDKDTVVEAGTIPNVTASMFNGVVLAPNGKLYPIPFNYGKFISIDSVTSDIKMLMPNPGTSSYRGGAIGQGGQIYLSPHNANRFDLLDTKSNGSFCDPVRLSPYWNKF</sequence>
<dbReference type="InterPro" id="IPR011043">
    <property type="entry name" value="Gal_Oxase/kelch_b-propeller"/>
</dbReference>
<dbReference type="PANTHER" id="PTHR40274">
    <property type="entry name" value="VIRGINIAMYCIN B LYASE"/>
    <property type="match status" value="1"/>
</dbReference>
<dbReference type="InterPro" id="IPR015943">
    <property type="entry name" value="WD40/YVTN_repeat-like_dom_sf"/>
</dbReference>
<organism evidence="2 3">
    <name type="scientific">Leptospira bouyouniensis</name>
    <dbReference type="NCBI Taxonomy" id="2484911"/>
    <lineage>
        <taxon>Bacteria</taxon>
        <taxon>Pseudomonadati</taxon>
        <taxon>Spirochaetota</taxon>
        <taxon>Spirochaetia</taxon>
        <taxon>Leptospirales</taxon>
        <taxon>Leptospiraceae</taxon>
        <taxon>Leptospira</taxon>
    </lineage>
</organism>
<dbReference type="AlphaFoldDB" id="A0A7I0HN29"/>
<dbReference type="EMBL" id="RQFT01000015">
    <property type="protein sequence ID" value="TGL02283.1"/>
    <property type="molecule type" value="Genomic_DNA"/>
</dbReference>
<name>A0A7I0HN29_9LEPT</name>
<evidence type="ECO:0000256" key="1">
    <source>
        <dbReference type="SAM" id="SignalP"/>
    </source>
</evidence>
<protein>
    <recommendedName>
        <fullName evidence="4">Lipoprotein</fullName>
    </recommendedName>
</protein>
<dbReference type="PANTHER" id="PTHR40274:SF3">
    <property type="entry name" value="VIRGINIAMYCIN B LYASE"/>
    <property type="match status" value="1"/>
</dbReference>
<dbReference type="Gene3D" id="2.130.10.10">
    <property type="entry name" value="YVTN repeat-like/Quinoprotein amine dehydrogenase"/>
    <property type="match status" value="1"/>
</dbReference>
<dbReference type="SUPFAM" id="SSF50965">
    <property type="entry name" value="Galactose oxidase, central domain"/>
    <property type="match status" value="1"/>
</dbReference>
<feature type="chain" id="PRO_5028956404" description="Lipoprotein" evidence="1">
    <location>
        <begin position="21"/>
        <end position="420"/>
    </location>
</feature>
<accession>A0A7I0HN29</accession>
<feature type="signal peptide" evidence="1">
    <location>
        <begin position="1"/>
        <end position="20"/>
    </location>
</feature>
<evidence type="ECO:0000313" key="2">
    <source>
        <dbReference type="EMBL" id="TGL02283.1"/>
    </source>
</evidence>
<keyword evidence="1" id="KW-0732">Signal</keyword>
<comment type="caution">
    <text evidence="2">The sequence shown here is derived from an EMBL/GenBank/DDBJ whole genome shotgun (WGS) entry which is preliminary data.</text>
</comment>
<evidence type="ECO:0008006" key="4">
    <source>
        <dbReference type="Google" id="ProtNLM"/>
    </source>
</evidence>
<dbReference type="Proteomes" id="UP000297641">
    <property type="component" value="Unassembled WGS sequence"/>
</dbReference>
<proteinExistence type="predicted"/>